<dbReference type="Pfam" id="PF12653">
    <property type="entry name" value="DUF3785"/>
    <property type="match status" value="1"/>
</dbReference>
<keyword evidence="2" id="KW-1185">Reference proteome</keyword>
<dbReference type="AlphaFoldDB" id="A0A1M5TFL0"/>
<evidence type="ECO:0000313" key="2">
    <source>
        <dbReference type="Proteomes" id="UP000184447"/>
    </source>
</evidence>
<protein>
    <recommendedName>
        <fullName evidence="3">DUF3785 domain-containing protein</fullName>
    </recommendedName>
</protein>
<dbReference type="RefSeq" id="WP_073337598.1">
    <property type="nucleotide sequence ID" value="NZ_FQXM01000006.1"/>
</dbReference>
<reference evidence="1 2" key="1">
    <citation type="submission" date="2016-11" db="EMBL/GenBank/DDBJ databases">
        <authorList>
            <person name="Jaros S."/>
            <person name="Januszkiewicz K."/>
            <person name="Wedrychowicz H."/>
        </authorList>
    </citation>
    <scope>NUCLEOTIDE SEQUENCE [LARGE SCALE GENOMIC DNA]</scope>
    <source>
        <strain evidence="1 2">DSM 8605</strain>
    </source>
</reference>
<dbReference type="OrthoDB" id="1751102at2"/>
<gene>
    <name evidence="1" type="ORF">SAMN02745207_01269</name>
</gene>
<dbReference type="Proteomes" id="UP000184447">
    <property type="component" value="Unassembled WGS sequence"/>
</dbReference>
<evidence type="ECO:0000313" key="1">
    <source>
        <dbReference type="EMBL" id="SHH49451.1"/>
    </source>
</evidence>
<evidence type="ECO:0008006" key="3">
    <source>
        <dbReference type="Google" id="ProtNLM"/>
    </source>
</evidence>
<dbReference type="EMBL" id="FQXM01000006">
    <property type="protein sequence ID" value="SHH49451.1"/>
    <property type="molecule type" value="Genomic_DNA"/>
</dbReference>
<sequence length="135" mass="16196">MYKFNYNDKEYELKKEKCQDFFNDEEKPVIGFEVEEVLEVLKSGENVKFDLEYYKEACEACYDGQRQKSYKFLEYFFYVFTKDANYVTSSISNEYKDTSYNKLLKEKKVDNSYIVKVIVCENCGEFTVEVEECEI</sequence>
<dbReference type="InterPro" id="IPR024210">
    <property type="entry name" value="DUF3785"/>
</dbReference>
<name>A0A1M5TFL0_9CLOT</name>
<accession>A0A1M5TFL0</accession>
<organism evidence="1 2">
    <name type="scientific">Clostridium grantii DSM 8605</name>
    <dbReference type="NCBI Taxonomy" id="1121316"/>
    <lineage>
        <taxon>Bacteria</taxon>
        <taxon>Bacillati</taxon>
        <taxon>Bacillota</taxon>
        <taxon>Clostridia</taxon>
        <taxon>Eubacteriales</taxon>
        <taxon>Clostridiaceae</taxon>
        <taxon>Clostridium</taxon>
    </lineage>
</organism>
<proteinExistence type="predicted"/>